<dbReference type="Proteomes" id="UP000326532">
    <property type="component" value="Unassembled WGS sequence"/>
</dbReference>
<dbReference type="VEuPathDB" id="FungiDB:BDV34DRAFT_218706"/>
<gene>
    <name evidence="1" type="ORF">BDV34DRAFT_218706</name>
</gene>
<accession>A0A5N6E422</accession>
<evidence type="ECO:0000313" key="2">
    <source>
        <dbReference type="Proteomes" id="UP000326532"/>
    </source>
</evidence>
<evidence type="ECO:0000313" key="1">
    <source>
        <dbReference type="EMBL" id="KAB8212322.1"/>
    </source>
</evidence>
<dbReference type="EMBL" id="ML734936">
    <property type="protein sequence ID" value="KAB8212322.1"/>
    <property type="molecule type" value="Genomic_DNA"/>
</dbReference>
<keyword evidence="2" id="KW-1185">Reference proteome</keyword>
<name>A0A5N6E422_ASPPA</name>
<proteinExistence type="predicted"/>
<dbReference type="AlphaFoldDB" id="A0A5N6E422"/>
<reference evidence="1 2" key="1">
    <citation type="submission" date="2019-04" db="EMBL/GenBank/DDBJ databases">
        <title>Fungal friends and foes A comparative genomics study of 23 Aspergillus species from section Flavi.</title>
        <authorList>
            <consortium name="DOE Joint Genome Institute"/>
            <person name="Kjaerbolling I."/>
            <person name="Vesth T.C."/>
            <person name="Frisvad J.C."/>
            <person name="Nybo J.L."/>
            <person name="Theobald S."/>
            <person name="Kildgaard S."/>
            <person name="Petersen T.I."/>
            <person name="Kuo A."/>
            <person name="Sato A."/>
            <person name="Lyhne E.K."/>
            <person name="Kogle M.E."/>
            <person name="Wiebenga A."/>
            <person name="Kun R.S."/>
            <person name="Lubbers R.J."/>
            <person name="Makela M.R."/>
            <person name="Barry K."/>
            <person name="Chovatia M."/>
            <person name="Clum A."/>
            <person name="Daum C."/>
            <person name="Haridas S."/>
            <person name="He G."/>
            <person name="LaButti K."/>
            <person name="Lipzen A."/>
            <person name="Mondo S."/>
            <person name="Pangilinan J."/>
            <person name="Riley R."/>
            <person name="Salamov A."/>
            <person name="Simmons B.A."/>
            <person name="Magnuson J.K."/>
            <person name="Henrissat B."/>
            <person name="Mortensen U.H."/>
            <person name="Larsen T.O."/>
            <person name="De vries R.P."/>
            <person name="Grigoriev I.V."/>
            <person name="Machida M."/>
            <person name="Baker S.E."/>
            <person name="Andersen M.R."/>
        </authorList>
    </citation>
    <scope>NUCLEOTIDE SEQUENCE [LARGE SCALE GENOMIC DNA]</scope>
    <source>
        <strain evidence="1 2">CBS 117618</strain>
    </source>
</reference>
<organism evidence="1 2">
    <name type="scientific">Aspergillus parasiticus</name>
    <dbReference type="NCBI Taxonomy" id="5067"/>
    <lineage>
        <taxon>Eukaryota</taxon>
        <taxon>Fungi</taxon>
        <taxon>Dikarya</taxon>
        <taxon>Ascomycota</taxon>
        <taxon>Pezizomycotina</taxon>
        <taxon>Eurotiomycetes</taxon>
        <taxon>Eurotiomycetidae</taxon>
        <taxon>Eurotiales</taxon>
        <taxon>Aspergillaceae</taxon>
        <taxon>Aspergillus</taxon>
        <taxon>Aspergillus subgen. Circumdati</taxon>
    </lineage>
</organism>
<evidence type="ECO:0008006" key="3">
    <source>
        <dbReference type="Google" id="ProtNLM"/>
    </source>
</evidence>
<sequence>MAEARELLSEAKDFKSKQGGVKKLEIIMRPSSLHIYGAQLLILKAAQDMATLDKDQSYSLPEPSLEHHILREIDMVKETGRAQPSHYPSEDQKALSKGFICFDDVVCFEGPEDMFDRLHSHLQHISEEPLGECKSDLRTMPSSPSITLINGKPVLLLRDEGPKELKTNGWIPVVKFKFSSATTIILAGDIKQLQPTVISASEMPGWYELGLQLQTPLVTKLSCGNHPVIQLHEQCRFPTLFSCVH</sequence>
<protein>
    <recommendedName>
        <fullName evidence="3">DNA2/NAM7 helicase helicase domain-containing protein</fullName>
    </recommendedName>
</protein>